<comment type="caution">
    <text evidence="6">The sequence shown here is derived from an EMBL/GenBank/DDBJ whole genome shotgun (WGS) entry which is preliminary data.</text>
</comment>
<dbReference type="SUPFAM" id="SSF46785">
    <property type="entry name" value="Winged helix' DNA-binding domain"/>
    <property type="match status" value="1"/>
</dbReference>
<dbReference type="InterPro" id="IPR000485">
    <property type="entry name" value="AsnC-type_HTH_dom"/>
</dbReference>
<keyword evidence="7" id="KW-1185">Reference proteome</keyword>
<keyword evidence="2" id="KW-0238">DNA-binding</keyword>
<dbReference type="CDD" id="cd00090">
    <property type="entry name" value="HTH_ARSR"/>
    <property type="match status" value="1"/>
</dbReference>
<dbReference type="Proteomes" id="UP001431784">
    <property type="component" value="Unassembled WGS sequence"/>
</dbReference>
<dbReference type="InterPro" id="IPR019887">
    <property type="entry name" value="Tscrpt_reg_AsnC/Lrp_C"/>
</dbReference>
<organism evidence="6 7">
    <name type="scientific">Roseinatronobacter alkalisoli</name>
    <dbReference type="NCBI Taxonomy" id="3028235"/>
    <lineage>
        <taxon>Bacteria</taxon>
        <taxon>Pseudomonadati</taxon>
        <taxon>Pseudomonadota</taxon>
        <taxon>Alphaproteobacteria</taxon>
        <taxon>Rhodobacterales</taxon>
        <taxon>Paracoccaceae</taxon>
        <taxon>Roseinatronobacter</taxon>
    </lineage>
</organism>
<dbReference type="InterPro" id="IPR036390">
    <property type="entry name" value="WH_DNA-bd_sf"/>
</dbReference>
<dbReference type="InterPro" id="IPR036388">
    <property type="entry name" value="WH-like_DNA-bd_sf"/>
</dbReference>
<dbReference type="InterPro" id="IPR011991">
    <property type="entry name" value="ArsR-like_HTH"/>
</dbReference>
<dbReference type="InterPro" id="IPR011008">
    <property type="entry name" value="Dimeric_a/b-barrel"/>
</dbReference>
<evidence type="ECO:0000256" key="2">
    <source>
        <dbReference type="ARBA" id="ARBA00023125"/>
    </source>
</evidence>
<dbReference type="PROSITE" id="PS50956">
    <property type="entry name" value="HTH_ASNC_2"/>
    <property type="match status" value="1"/>
</dbReference>
<accession>A0ABT5TE06</accession>
<dbReference type="SUPFAM" id="SSF54909">
    <property type="entry name" value="Dimeric alpha+beta barrel"/>
    <property type="match status" value="1"/>
</dbReference>
<keyword evidence="1" id="KW-0805">Transcription regulation</keyword>
<dbReference type="Pfam" id="PF13404">
    <property type="entry name" value="HTH_AsnC-type"/>
    <property type="match status" value="1"/>
</dbReference>
<proteinExistence type="predicted"/>
<reference evidence="6" key="1">
    <citation type="submission" date="2023-02" db="EMBL/GenBank/DDBJ databases">
        <title>Description of Roseinatronobacter alkalisoli sp. nov., an alkaliphilic bacerium isolated from soda soil.</title>
        <authorList>
            <person name="Wei W."/>
        </authorList>
    </citation>
    <scope>NUCLEOTIDE SEQUENCE</scope>
    <source>
        <strain evidence="6">HJB301</strain>
    </source>
</reference>
<dbReference type="Pfam" id="PF01037">
    <property type="entry name" value="AsnC_trans_reg"/>
    <property type="match status" value="1"/>
</dbReference>
<dbReference type="PANTHER" id="PTHR30154:SF53">
    <property type="entry name" value="HTH-TYPE TRANSCRIPTIONAL REGULATOR LRPC"/>
    <property type="match status" value="1"/>
</dbReference>
<dbReference type="PRINTS" id="PR00033">
    <property type="entry name" value="HTHASNC"/>
</dbReference>
<evidence type="ECO:0000259" key="5">
    <source>
        <dbReference type="PROSITE" id="PS50956"/>
    </source>
</evidence>
<name>A0ABT5TE06_9RHOB</name>
<sequence length="175" mass="19268">MVIKANIIPENTPHPSGLDRTDRMLLRLLAERADRSYAELSELVHLSPPAVHERVKRLRRNGVILGTVARLDGSKIGCPLLAFVHVTTEGWGMTKPVLDLQALADVEEIHTVTGDTCLILKVRCSGPASLETLLSRIQEVKGVRATQSYVALGTYLERGPMPETPEPQSPQPRNH</sequence>
<feature type="domain" description="HTH asnC-type" evidence="5">
    <location>
        <begin position="18"/>
        <end position="79"/>
    </location>
</feature>
<keyword evidence="3" id="KW-0804">Transcription</keyword>
<evidence type="ECO:0000256" key="4">
    <source>
        <dbReference type="SAM" id="MobiDB-lite"/>
    </source>
</evidence>
<evidence type="ECO:0000256" key="1">
    <source>
        <dbReference type="ARBA" id="ARBA00023015"/>
    </source>
</evidence>
<dbReference type="EMBL" id="JAQZSM010000031">
    <property type="protein sequence ID" value="MDD7973357.1"/>
    <property type="molecule type" value="Genomic_DNA"/>
</dbReference>
<feature type="compositionally biased region" description="Pro residues" evidence="4">
    <location>
        <begin position="162"/>
        <end position="175"/>
    </location>
</feature>
<feature type="region of interest" description="Disordered" evidence="4">
    <location>
        <begin position="156"/>
        <end position="175"/>
    </location>
</feature>
<dbReference type="InterPro" id="IPR019888">
    <property type="entry name" value="Tscrpt_reg_AsnC-like"/>
</dbReference>
<dbReference type="Gene3D" id="3.30.70.920">
    <property type="match status" value="1"/>
</dbReference>
<dbReference type="Gene3D" id="1.10.10.10">
    <property type="entry name" value="Winged helix-like DNA-binding domain superfamily/Winged helix DNA-binding domain"/>
    <property type="match status" value="1"/>
</dbReference>
<protein>
    <submittedName>
        <fullName evidence="6">Lrp/AsnC family transcriptional regulator</fullName>
    </submittedName>
</protein>
<evidence type="ECO:0000256" key="3">
    <source>
        <dbReference type="ARBA" id="ARBA00023163"/>
    </source>
</evidence>
<evidence type="ECO:0000313" key="6">
    <source>
        <dbReference type="EMBL" id="MDD7973357.1"/>
    </source>
</evidence>
<dbReference type="SMART" id="SM00344">
    <property type="entry name" value="HTH_ASNC"/>
    <property type="match status" value="1"/>
</dbReference>
<evidence type="ECO:0000313" key="7">
    <source>
        <dbReference type="Proteomes" id="UP001431784"/>
    </source>
</evidence>
<gene>
    <name evidence="6" type="ORF">PUT78_19980</name>
</gene>
<dbReference type="PANTHER" id="PTHR30154">
    <property type="entry name" value="LEUCINE-RESPONSIVE REGULATORY PROTEIN"/>
    <property type="match status" value="1"/>
</dbReference>